<feature type="binding site" evidence="8">
    <location>
        <position position="260"/>
    </location>
    <ligand>
        <name>Mn(2+)</name>
        <dbReference type="ChEBI" id="CHEBI:29035"/>
        <label>2</label>
    </ligand>
</feature>
<dbReference type="CDD" id="cd00433">
    <property type="entry name" value="Peptidase_M17"/>
    <property type="match status" value="1"/>
</dbReference>
<evidence type="ECO:0000256" key="2">
    <source>
        <dbReference type="ARBA" id="ARBA00000967"/>
    </source>
</evidence>
<dbReference type="InterPro" id="IPR043472">
    <property type="entry name" value="Macro_dom-like"/>
</dbReference>
<dbReference type="Gene3D" id="3.40.630.10">
    <property type="entry name" value="Zn peptidases"/>
    <property type="match status" value="1"/>
</dbReference>
<comment type="catalytic activity">
    <reaction evidence="1 8">
        <text>Release of an N-terminal amino acid, Xaa-|-Yaa-, in which Xaa is preferably Leu, but may be other amino acids including Pro although not Arg or Lys, and Yaa may be Pro. Amino acid amides and methyl esters are also readily hydrolyzed, but rates on arylamides are exceedingly low.</text>
        <dbReference type="EC" id="3.4.11.1"/>
    </reaction>
</comment>
<dbReference type="InterPro" id="IPR011356">
    <property type="entry name" value="Leucine_aapep/pepB"/>
</dbReference>
<protein>
    <recommendedName>
        <fullName evidence="8">Probable cytosol aminopeptidase</fullName>
        <ecNumber evidence="8">3.4.11.1</ecNumber>
    </recommendedName>
    <alternativeName>
        <fullName evidence="8">Leucine aminopeptidase</fullName>
        <shortName evidence="8">LAP</shortName>
        <ecNumber evidence="8">3.4.11.10</ecNumber>
    </alternativeName>
    <alternativeName>
        <fullName evidence="8">Leucyl aminopeptidase</fullName>
    </alternativeName>
</protein>
<organism evidence="10 11">
    <name type="scientific">Jatrophihabitans lederbergiae</name>
    <dbReference type="NCBI Taxonomy" id="3075547"/>
    <lineage>
        <taxon>Bacteria</taxon>
        <taxon>Bacillati</taxon>
        <taxon>Actinomycetota</taxon>
        <taxon>Actinomycetes</taxon>
        <taxon>Jatrophihabitantales</taxon>
        <taxon>Jatrophihabitantaceae</taxon>
        <taxon>Jatrophihabitans</taxon>
    </lineage>
</organism>
<feature type="binding site" evidence="8">
    <location>
        <position position="282"/>
    </location>
    <ligand>
        <name>Mn(2+)</name>
        <dbReference type="ChEBI" id="CHEBI:29035"/>
        <label>2</label>
    </ligand>
</feature>
<feature type="active site" evidence="8">
    <location>
        <position position="345"/>
    </location>
</feature>
<dbReference type="GO" id="GO:0004177">
    <property type="term" value="F:aminopeptidase activity"/>
    <property type="evidence" value="ECO:0007669"/>
    <property type="project" value="UniProtKB-KW"/>
</dbReference>
<feature type="binding site" evidence="8">
    <location>
        <position position="343"/>
    </location>
    <ligand>
        <name>Mn(2+)</name>
        <dbReference type="ChEBI" id="CHEBI:29035"/>
        <label>1</label>
    </ligand>
</feature>
<feature type="binding site" evidence="8">
    <location>
        <position position="343"/>
    </location>
    <ligand>
        <name>Mn(2+)</name>
        <dbReference type="ChEBI" id="CHEBI:29035"/>
        <label>2</label>
    </ligand>
</feature>
<evidence type="ECO:0000256" key="4">
    <source>
        <dbReference type="ARBA" id="ARBA00022438"/>
    </source>
</evidence>
<sequence length="495" mass="50293">MTSVSLISSTAPLSADAIVVATVATPAGVALATGASPVDEALGGVLLAALKAVTATGRADEVVKIPTLGKSATPLIVATGLGTGSADTLEPESVRRAVGAALRALSGGRVAVAIGDASDSGLVEAISDGVLLGGYRFTKYKSAPSPAEVRRVDIAVTDASDAGSRAALRRSKIVTTAVNNTRDLVNTPANELNPVTFAAYAREQGEAAGLSVEVLDERALKRGGFGGILGVGGGSATPPRLVRLSYQPARAKSSVALIGKGITFDSGGLDLKTAMMAQMKSDMAGAAAVIESVIAAAKLRLPVAVTATVPMAENAVSGTSYRPSDVLVMRDGSTVEVDNTDAEGRLILADAMLRACEDSPDFLIETSTLTGGQLIALGTETVGAMGSDEFRDRVVAAGTGAGESLWPMPLPPRLRSNLDSPVADIVNVTKDRWASMLLAGIFLKNYVPDGLDWVHLDIAGPAFATSASGYNQRGGTGAIVRTIVAALTDIAQNGS</sequence>
<accession>A0ABU2J8U6</accession>
<evidence type="ECO:0000313" key="11">
    <source>
        <dbReference type="Proteomes" id="UP001183176"/>
    </source>
</evidence>
<keyword evidence="8" id="KW-0464">Manganese</keyword>
<feature type="binding site" evidence="8">
    <location>
        <position position="265"/>
    </location>
    <ligand>
        <name>Mn(2+)</name>
        <dbReference type="ChEBI" id="CHEBI:29035"/>
        <label>1</label>
    </ligand>
</feature>
<dbReference type="NCBIfam" id="NF002073">
    <property type="entry name" value="PRK00913.1-2"/>
    <property type="match status" value="1"/>
</dbReference>
<dbReference type="EC" id="3.4.11.1" evidence="8"/>
<evidence type="ECO:0000256" key="6">
    <source>
        <dbReference type="ARBA" id="ARBA00022801"/>
    </source>
</evidence>
<dbReference type="PANTHER" id="PTHR11963:SF23">
    <property type="entry name" value="CYTOSOL AMINOPEPTIDASE"/>
    <property type="match status" value="1"/>
</dbReference>
<comment type="function">
    <text evidence="7 8">Presumably involved in the processing and regular turnover of intracellular proteins. Catalyzes the removal of unsubstituted N-terminal amino acids from various peptides.</text>
</comment>
<keyword evidence="4 8" id="KW-0031">Aminopeptidase</keyword>
<comment type="similarity">
    <text evidence="3 8">Belongs to the peptidase M17 family.</text>
</comment>
<dbReference type="Pfam" id="PF02789">
    <property type="entry name" value="Peptidase_M17_N"/>
    <property type="match status" value="1"/>
</dbReference>
<dbReference type="InterPro" id="IPR000819">
    <property type="entry name" value="Peptidase_M17_C"/>
</dbReference>
<keyword evidence="5 8" id="KW-0645">Protease</keyword>
<dbReference type="RefSeq" id="WP_311422551.1">
    <property type="nucleotide sequence ID" value="NZ_JAVREH010000007.1"/>
</dbReference>
<dbReference type="SUPFAM" id="SSF53187">
    <property type="entry name" value="Zn-dependent exopeptidases"/>
    <property type="match status" value="1"/>
</dbReference>
<keyword evidence="8" id="KW-0479">Metal-binding</keyword>
<name>A0ABU2J8U6_9ACTN</name>
<comment type="caution">
    <text evidence="10">The sequence shown here is derived from an EMBL/GenBank/DDBJ whole genome shotgun (WGS) entry which is preliminary data.</text>
</comment>
<evidence type="ECO:0000256" key="3">
    <source>
        <dbReference type="ARBA" id="ARBA00009528"/>
    </source>
</evidence>
<dbReference type="Pfam" id="PF00883">
    <property type="entry name" value="Peptidase_M17"/>
    <property type="match status" value="1"/>
</dbReference>
<feature type="binding site" evidence="8">
    <location>
        <position position="341"/>
    </location>
    <ligand>
        <name>Mn(2+)</name>
        <dbReference type="ChEBI" id="CHEBI:29035"/>
        <label>1</label>
    </ligand>
</feature>
<reference evidence="11" key="1">
    <citation type="submission" date="2023-07" db="EMBL/GenBank/DDBJ databases">
        <title>30 novel species of actinomycetes from the DSMZ collection.</title>
        <authorList>
            <person name="Nouioui I."/>
        </authorList>
    </citation>
    <scope>NUCLEOTIDE SEQUENCE [LARGE SCALE GENOMIC DNA]</scope>
    <source>
        <strain evidence="11">DSM 44399</strain>
    </source>
</reference>
<keyword evidence="11" id="KW-1185">Reference proteome</keyword>
<keyword evidence="8" id="KW-0963">Cytoplasm</keyword>
<evidence type="ECO:0000256" key="1">
    <source>
        <dbReference type="ARBA" id="ARBA00000135"/>
    </source>
</evidence>
<proteinExistence type="inferred from homology"/>
<dbReference type="SUPFAM" id="SSF52949">
    <property type="entry name" value="Macro domain-like"/>
    <property type="match status" value="1"/>
</dbReference>
<dbReference type="PANTHER" id="PTHR11963">
    <property type="entry name" value="LEUCINE AMINOPEPTIDASE-RELATED"/>
    <property type="match status" value="1"/>
</dbReference>
<keyword evidence="6 8" id="KW-0378">Hydrolase</keyword>
<comment type="catalytic activity">
    <reaction evidence="2 8">
        <text>Release of an N-terminal amino acid, preferentially leucine, but not glutamic or aspartic acids.</text>
        <dbReference type="EC" id="3.4.11.10"/>
    </reaction>
</comment>
<dbReference type="PROSITE" id="PS00631">
    <property type="entry name" value="CYTOSOL_AP"/>
    <property type="match status" value="1"/>
</dbReference>
<dbReference type="EC" id="3.4.11.10" evidence="8"/>
<dbReference type="InterPro" id="IPR023042">
    <property type="entry name" value="Peptidase_M17_leu_NH2_pept"/>
</dbReference>
<evidence type="ECO:0000256" key="7">
    <source>
        <dbReference type="ARBA" id="ARBA00049972"/>
    </source>
</evidence>
<dbReference type="PRINTS" id="PR00481">
    <property type="entry name" value="LAMNOPPTDASE"/>
</dbReference>
<evidence type="ECO:0000313" key="10">
    <source>
        <dbReference type="EMBL" id="MDT0261395.1"/>
    </source>
</evidence>
<comment type="subcellular location">
    <subcellularLocation>
        <location evidence="8">Cytoplasm</location>
    </subcellularLocation>
</comment>
<dbReference type="Gene3D" id="3.40.220.10">
    <property type="entry name" value="Leucine Aminopeptidase, subunit E, domain 1"/>
    <property type="match status" value="1"/>
</dbReference>
<evidence type="ECO:0000256" key="8">
    <source>
        <dbReference type="HAMAP-Rule" id="MF_00181"/>
    </source>
</evidence>
<comment type="cofactor">
    <cofactor evidence="8">
        <name>Mn(2+)</name>
        <dbReference type="ChEBI" id="CHEBI:29035"/>
    </cofactor>
    <text evidence="8">Binds 2 manganese ions per subunit.</text>
</comment>
<dbReference type="EMBL" id="JAVREH010000007">
    <property type="protein sequence ID" value="MDT0261395.1"/>
    <property type="molecule type" value="Genomic_DNA"/>
</dbReference>
<gene>
    <name evidence="8" type="primary">pepA</name>
    <name evidence="10" type="ORF">RM423_08300</name>
</gene>
<feature type="domain" description="Cytosol aminopeptidase" evidence="9">
    <location>
        <begin position="339"/>
        <end position="346"/>
    </location>
</feature>
<evidence type="ECO:0000256" key="5">
    <source>
        <dbReference type="ARBA" id="ARBA00022670"/>
    </source>
</evidence>
<feature type="active site" evidence="8">
    <location>
        <position position="272"/>
    </location>
</feature>
<feature type="binding site" evidence="8">
    <location>
        <position position="265"/>
    </location>
    <ligand>
        <name>Mn(2+)</name>
        <dbReference type="ChEBI" id="CHEBI:29035"/>
        <label>2</label>
    </ligand>
</feature>
<dbReference type="Proteomes" id="UP001183176">
    <property type="component" value="Unassembled WGS sequence"/>
</dbReference>
<dbReference type="HAMAP" id="MF_00181">
    <property type="entry name" value="Cytosol_peptidase_M17"/>
    <property type="match status" value="1"/>
</dbReference>
<evidence type="ECO:0000259" key="9">
    <source>
        <dbReference type="PROSITE" id="PS00631"/>
    </source>
</evidence>
<dbReference type="InterPro" id="IPR008283">
    <property type="entry name" value="Peptidase_M17_N"/>
</dbReference>